<dbReference type="Proteomes" id="UP000578531">
    <property type="component" value="Unassembled WGS sequence"/>
</dbReference>
<dbReference type="GeneID" id="59289915"/>
<dbReference type="RefSeq" id="XP_037162945.1">
    <property type="nucleotide sequence ID" value="XM_037310159.1"/>
</dbReference>
<proteinExistence type="predicted"/>
<organism evidence="1 2">
    <name type="scientific">Letharia columbiana</name>
    <dbReference type="NCBI Taxonomy" id="112416"/>
    <lineage>
        <taxon>Eukaryota</taxon>
        <taxon>Fungi</taxon>
        <taxon>Dikarya</taxon>
        <taxon>Ascomycota</taxon>
        <taxon>Pezizomycotina</taxon>
        <taxon>Lecanoromycetes</taxon>
        <taxon>OSLEUM clade</taxon>
        <taxon>Lecanoromycetidae</taxon>
        <taxon>Lecanorales</taxon>
        <taxon>Lecanorineae</taxon>
        <taxon>Parmeliaceae</taxon>
        <taxon>Letharia</taxon>
    </lineage>
</organism>
<comment type="caution">
    <text evidence="1">The sequence shown here is derived from an EMBL/GenBank/DDBJ whole genome shotgun (WGS) entry which is preliminary data.</text>
</comment>
<keyword evidence="2" id="KW-1185">Reference proteome</keyword>
<gene>
    <name evidence="1" type="ORF">HO173_008259</name>
</gene>
<sequence>MEHHMTCVGPHPDVDTLEYQKAQVEGCSWGEYRLIPSFGSVKFTVRLAVAMAGLAMAFATIPAVQTSGGEAQPHHLRQPRRHLALDFLHGCRDIDPESYLPLDKSLNISVQHSLPTTETLARHIQNCHDSARVLAAFTNHDLPCALRGPPTDNKVTRLRLVLSHGYKLVIDGHTQLTATIERWHDASSPYYHDALKDAEAVRDKARMPWHQIAIVSHQPIPYWTAYGGAWRRQNSAQIWLDEVSSILVNYEADGESLVADGHRIEKFATELFTLMVSLDNGAPGPWGRTDALTLKKWYFHKLAEFGEGKWKRASFEAEWDGLDCGLV</sequence>
<accession>A0A8H6FRV1</accession>
<protein>
    <submittedName>
        <fullName evidence="1">Uncharacterized protein</fullName>
    </submittedName>
</protein>
<reference evidence="1 2" key="1">
    <citation type="journal article" date="2020" name="Genomics">
        <title>Complete, high-quality genomes from long-read metagenomic sequencing of two wolf lichen thalli reveals enigmatic genome architecture.</title>
        <authorList>
            <person name="McKenzie S.K."/>
            <person name="Walston R.F."/>
            <person name="Allen J.L."/>
        </authorList>
    </citation>
    <scope>NUCLEOTIDE SEQUENCE [LARGE SCALE GENOMIC DNA]</scope>
    <source>
        <strain evidence="1">WasteWater2</strain>
    </source>
</reference>
<dbReference type="AlphaFoldDB" id="A0A8H6FRV1"/>
<evidence type="ECO:0000313" key="1">
    <source>
        <dbReference type="EMBL" id="KAF6233528.1"/>
    </source>
</evidence>
<dbReference type="EMBL" id="JACCJC010000036">
    <property type="protein sequence ID" value="KAF6233528.1"/>
    <property type="molecule type" value="Genomic_DNA"/>
</dbReference>
<name>A0A8H6FRV1_9LECA</name>
<evidence type="ECO:0000313" key="2">
    <source>
        <dbReference type="Proteomes" id="UP000578531"/>
    </source>
</evidence>